<name>A0A8D8KE52_CULPI</name>
<organism evidence="1">
    <name type="scientific">Culex pipiens</name>
    <name type="common">House mosquito</name>
    <dbReference type="NCBI Taxonomy" id="7175"/>
    <lineage>
        <taxon>Eukaryota</taxon>
        <taxon>Metazoa</taxon>
        <taxon>Ecdysozoa</taxon>
        <taxon>Arthropoda</taxon>
        <taxon>Hexapoda</taxon>
        <taxon>Insecta</taxon>
        <taxon>Pterygota</taxon>
        <taxon>Neoptera</taxon>
        <taxon>Endopterygota</taxon>
        <taxon>Diptera</taxon>
        <taxon>Nematocera</taxon>
        <taxon>Culicoidea</taxon>
        <taxon>Culicidae</taxon>
        <taxon>Culicinae</taxon>
        <taxon>Culicini</taxon>
        <taxon>Culex</taxon>
        <taxon>Culex</taxon>
    </lineage>
</organism>
<sequence length="101" mass="10645">MLICTLYIIPHGRIICIASNYHAVLIVAVIRISKSPVGESNHKGCLNKLHSKQSDKSSSLWRLGTYFGCTGTCNVHPPLSSPFGASAASGSGLLPGCAEPH</sequence>
<dbReference type="EMBL" id="HBUE01212990">
    <property type="protein sequence ID" value="CAG6535268.1"/>
    <property type="molecule type" value="Transcribed_RNA"/>
</dbReference>
<accession>A0A8D8KE52</accession>
<reference evidence="1" key="1">
    <citation type="submission" date="2021-05" db="EMBL/GenBank/DDBJ databases">
        <authorList>
            <person name="Alioto T."/>
            <person name="Alioto T."/>
            <person name="Gomez Garrido J."/>
        </authorList>
    </citation>
    <scope>NUCLEOTIDE SEQUENCE</scope>
</reference>
<protein>
    <submittedName>
        <fullName evidence="1">(northern house mosquito) hypothetical protein</fullName>
    </submittedName>
</protein>
<dbReference type="EMBL" id="HBUE01319490">
    <property type="protein sequence ID" value="CAG6587253.1"/>
    <property type="molecule type" value="Transcribed_RNA"/>
</dbReference>
<dbReference type="EMBL" id="HBUE01069694">
    <property type="protein sequence ID" value="CAG6472262.1"/>
    <property type="molecule type" value="Transcribed_RNA"/>
</dbReference>
<proteinExistence type="predicted"/>
<evidence type="ECO:0000313" key="1">
    <source>
        <dbReference type="EMBL" id="CAG6587253.1"/>
    </source>
</evidence>
<dbReference type="AlphaFoldDB" id="A0A8D8KE52"/>